<sequence length="371" mass="42200">MASPSLDAVRWSEYRALMQAWEAFNPHRELLRRFLQKQSHTEQCPPGVPYVPDLPEPEYFAVKRRIEAGETVPCPGFLRERDNRRNQCRCGAPLRVDDTGNISCTSKIPRHENYGPVPRCCCWAEEEHARNQRHDMPPYILRPPPIVSPPQVPPSSQVLLSFLEGVRPSMNANYLRCVQDIDEELARLNEQLADNSISTTRREAIQQHIVSERSKLEAKDTQLQDFFNTTTALAESVHTFEHRVAEKYQKAVDAYIKAQLDEVVVPPDSRGNPKFKDSVDGIDRELAKLESENGGISNDSARARVASKRKSVEECESEHKRLKTTSVEYNLSILKGSLEKDKSMSAEDKRRWECVINAVGLLRANDAPRTP</sequence>
<keyword evidence="2" id="KW-1185">Reference proteome</keyword>
<dbReference type="Gramene" id="ABP00612">
    <property type="protein sequence ID" value="ABP00612"/>
    <property type="gene ID" value="OSTLU_28459"/>
</dbReference>
<evidence type="ECO:0000313" key="1">
    <source>
        <dbReference type="EMBL" id="ABP00612.1"/>
    </source>
</evidence>
<protein>
    <submittedName>
        <fullName evidence="1">Uncharacterized protein</fullName>
    </submittedName>
</protein>
<name>A4SA77_OSTLU</name>
<proteinExistence type="predicted"/>
<dbReference type="Proteomes" id="UP000001568">
    <property type="component" value="Chromosome 18"/>
</dbReference>
<gene>
    <name evidence="1" type="ORF">OSTLU_28459</name>
</gene>
<accession>A4SA77</accession>
<dbReference type="EMBL" id="CP000598">
    <property type="protein sequence ID" value="ABP00612.1"/>
    <property type="molecule type" value="Genomic_DNA"/>
</dbReference>
<reference evidence="1 2" key="1">
    <citation type="journal article" date="2007" name="Proc. Natl. Acad. Sci. U.S.A.">
        <title>The tiny eukaryote Ostreococcus provides genomic insights into the paradox of plankton speciation.</title>
        <authorList>
            <person name="Palenik B."/>
            <person name="Grimwood J."/>
            <person name="Aerts A."/>
            <person name="Rouze P."/>
            <person name="Salamov A."/>
            <person name="Putnam N."/>
            <person name="Dupont C."/>
            <person name="Jorgensen R."/>
            <person name="Derelle E."/>
            <person name="Rombauts S."/>
            <person name="Zhou K."/>
            <person name="Otillar R."/>
            <person name="Merchant S.S."/>
            <person name="Podell S."/>
            <person name="Gaasterland T."/>
            <person name="Napoli C."/>
            <person name="Gendler K."/>
            <person name="Manuell A."/>
            <person name="Tai V."/>
            <person name="Vallon O."/>
            <person name="Piganeau G."/>
            <person name="Jancek S."/>
            <person name="Heijde M."/>
            <person name="Jabbari K."/>
            <person name="Bowler C."/>
            <person name="Lohr M."/>
            <person name="Robbens S."/>
            <person name="Werner G."/>
            <person name="Dubchak I."/>
            <person name="Pazour G.J."/>
            <person name="Ren Q."/>
            <person name="Paulsen I."/>
            <person name="Delwiche C."/>
            <person name="Schmutz J."/>
            <person name="Rokhsar D."/>
            <person name="Van de Peer Y."/>
            <person name="Moreau H."/>
            <person name="Grigoriev I.V."/>
        </authorList>
    </citation>
    <scope>NUCLEOTIDE SEQUENCE [LARGE SCALE GENOMIC DNA]</scope>
    <source>
        <strain evidence="1 2">CCE9901</strain>
    </source>
</reference>
<dbReference type="GeneID" id="5006392"/>
<dbReference type="HOGENOM" id="CLU_746775_0_0_1"/>
<dbReference type="RefSeq" id="XP_001422295.1">
    <property type="nucleotide sequence ID" value="XM_001422258.1"/>
</dbReference>
<dbReference type="AlphaFoldDB" id="A4SA77"/>
<organism evidence="1 2">
    <name type="scientific">Ostreococcus lucimarinus (strain CCE9901)</name>
    <dbReference type="NCBI Taxonomy" id="436017"/>
    <lineage>
        <taxon>Eukaryota</taxon>
        <taxon>Viridiplantae</taxon>
        <taxon>Chlorophyta</taxon>
        <taxon>Mamiellophyceae</taxon>
        <taxon>Mamiellales</taxon>
        <taxon>Bathycoccaceae</taxon>
        <taxon>Ostreococcus</taxon>
    </lineage>
</organism>
<evidence type="ECO:0000313" key="2">
    <source>
        <dbReference type="Proteomes" id="UP000001568"/>
    </source>
</evidence>
<dbReference type="KEGG" id="olu:OSTLU_28459"/>